<dbReference type="PANTHER" id="PTHR30386">
    <property type="entry name" value="MEMBRANE FUSION SUBUNIT OF EMRAB-TOLC MULTIDRUG EFFLUX PUMP"/>
    <property type="match status" value="1"/>
</dbReference>
<dbReference type="OrthoDB" id="9811754at2"/>
<comment type="caution">
    <text evidence="5">The sequence shown here is derived from an EMBL/GenBank/DDBJ whole genome shotgun (WGS) entry which is preliminary data.</text>
</comment>
<evidence type="ECO:0000259" key="4">
    <source>
        <dbReference type="Pfam" id="PF25963"/>
    </source>
</evidence>
<proteinExistence type="predicted"/>
<evidence type="ECO:0000256" key="1">
    <source>
        <dbReference type="SAM" id="Coils"/>
    </source>
</evidence>
<dbReference type="AlphaFoldDB" id="A0A418ZVT3"/>
<dbReference type="RefSeq" id="WP_119900708.1">
    <property type="nucleotide sequence ID" value="NZ_QNRC01000009.1"/>
</dbReference>
<dbReference type="Gene3D" id="2.40.50.100">
    <property type="match status" value="1"/>
</dbReference>
<dbReference type="InterPro" id="IPR058634">
    <property type="entry name" value="AaeA-lik-b-barrel"/>
</dbReference>
<dbReference type="Gene3D" id="2.40.30.170">
    <property type="match status" value="1"/>
</dbReference>
<keyword evidence="1" id="KW-0175">Coiled coil</keyword>
<evidence type="ECO:0000313" key="5">
    <source>
        <dbReference type="EMBL" id="RJL04077.1"/>
    </source>
</evidence>
<dbReference type="GO" id="GO:0055085">
    <property type="term" value="P:transmembrane transport"/>
    <property type="evidence" value="ECO:0007669"/>
    <property type="project" value="InterPro"/>
</dbReference>
<feature type="transmembrane region" description="Helical" evidence="2">
    <location>
        <begin position="7"/>
        <end position="29"/>
    </location>
</feature>
<evidence type="ECO:0000256" key="2">
    <source>
        <dbReference type="SAM" id="Phobius"/>
    </source>
</evidence>
<dbReference type="Proteomes" id="UP000283587">
    <property type="component" value="Unassembled WGS sequence"/>
</dbReference>
<dbReference type="SUPFAM" id="SSF111369">
    <property type="entry name" value="HlyD-like secretion proteins"/>
    <property type="match status" value="2"/>
</dbReference>
<dbReference type="PRINTS" id="PR01490">
    <property type="entry name" value="RTXTOXIND"/>
</dbReference>
<dbReference type="Pfam" id="PF25963">
    <property type="entry name" value="Beta-barrel_AAEA"/>
    <property type="match status" value="1"/>
</dbReference>
<dbReference type="Gene3D" id="1.10.287.470">
    <property type="entry name" value="Helix hairpin bin"/>
    <property type="match status" value="1"/>
</dbReference>
<evidence type="ECO:0000313" key="6">
    <source>
        <dbReference type="Proteomes" id="UP000283587"/>
    </source>
</evidence>
<gene>
    <name evidence="5" type="ORF">D3P05_20875</name>
</gene>
<name>A0A418ZVT3_9RHOB</name>
<organism evidence="5 6">
    <name type="scientific">Paracoccus siganidrum</name>
    <dbReference type="NCBI Taxonomy" id="1276757"/>
    <lineage>
        <taxon>Bacteria</taxon>
        <taxon>Pseudomonadati</taxon>
        <taxon>Pseudomonadota</taxon>
        <taxon>Alphaproteobacteria</taxon>
        <taxon>Rhodobacterales</taxon>
        <taxon>Paracoccaceae</taxon>
        <taxon>Paracoccus</taxon>
    </lineage>
</organism>
<keyword evidence="6" id="KW-1185">Reference proteome</keyword>
<sequence length="348" mass="36554">MTRQNLLPTIIAAVIGIAGVLLLLFAWHLPPFAPSQPTTENAYIRGNVTTIAPQLSGHVSAVEVADFQSVREGQVIARLDDRIFRQRLAQAEAGLAGARAALEVAQQDVVSAEAGARADEAALRAARSALATARASRDRAAQLRDRGVASQSAADQSETALQQAQAAVTQAQSRLDVQRETINSARVALSARKAEIAGAEAAVQLARIDLDNTAIRAPADGRLGQISVRVGQYVAAGTGLVSHVGSDVWIIANFKETGLHGLREGERVRFTVDALQGRAFTGRVQSFSPATASEYSLLAGNNATGNFTKIAQRLPVRISIDPGQEMAQYLAPGLSVVVEVDTGDAPAG</sequence>
<reference evidence="6" key="1">
    <citation type="submission" date="2018-09" db="EMBL/GenBank/DDBJ databases">
        <title>Paracoccus onubensis nov. sp. a moderate halophilic bacterium isolated from Gruta de las Maravillas (Aracena, Spain).</title>
        <authorList>
            <person name="Jurado V."/>
            <person name="Gutierrez-Patricio S."/>
            <person name="Gonzalez-Pimentel J.L."/>
            <person name="Miller A.Z."/>
            <person name="Laiz L."/>
            <person name="Saiz-Jimenez C."/>
        </authorList>
    </citation>
    <scope>NUCLEOTIDE SEQUENCE [LARGE SCALE GENOMIC DNA]</scope>
    <source>
        <strain evidence="6">DSM 26381</strain>
    </source>
</reference>
<keyword evidence="2" id="KW-0472">Membrane</keyword>
<keyword evidence="2" id="KW-0812">Transmembrane</keyword>
<evidence type="ECO:0000259" key="3">
    <source>
        <dbReference type="Pfam" id="PF25917"/>
    </source>
</evidence>
<dbReference type="InterPro" id="IPR058625">
    <property type="entry name" value="MdtA-like_BSH"/>
</dbReference>
<feature type="coiled-coil region" evidence="1">
    <location>
        <begin position="154"/>
        <end position="181"/>
    </location>
</feature>
<protein>
    <submittedName>
        <fullName evidence="5">HlyD family secretion protein</fullName>
    </submittedName>
</protein>
<feature type="domain" description="Multidrug resistance protein MdtA-like barrel-sandwich hybrid" evidence="3">
    <location>
        <begin position="48"/>
        <end position="238"/>
    </location>
</feature>
<dbReference type="InterPro" id="IPR050739">
    <property type="entry name" value="MFP"/>
</dbReference>
<feature type="domain" description="p-hydroxybenzoic acid efflux pump subunit AaeA-like beta-barrel" evidence="4">
    <location>
        <begin position="249"/>
        <end position="339"/>
    </location>
</feature>
<accession>A0A418ZVT3</accession>
<dbReference type="PANTHER" id="PTHR30386:SF24">
    <property type="entry name" value="MULTIDRUG RESISTANCE EFFLUX PUMP"/>
    <property type="match status" value="1"/>
</dbReference>
<keyword evidence="2" id="KW-1133">Transmembrane helix</keyword>
<dbReference type="EMBL" id="QZEW01000130">
    <property type="protein sequence ID" value="RJL04077.1"/>
    <property type="molecule type" value="Genomic_DNA"/>
</dbReference>
<dbReference type="Pfam" id="PF25917">
    <property type="entry name" value="BSH_RND"/>
    <property type="match status" value="1"/>
</dbReference>